<evidence type="ECO:0000256" key="1">
    <source>
        <dbReference type="SAM" id="MobiDB-lite"/>
    </source>
</evidence>
<evidence type="ECO:0008006" key="6">
    <source>
        <dbReference type="Google" id="ProtNLM"/>
    </source>
</evidence>
<evidence type="ECO:0000313" key="3">
    <source>
        <dbReference type="EMBL" id="QOD01401.1"/>
    </source>
</evidence>
<feature type="region of interest" description="Disordered" evidence="1">
    <location>
        <begin position="50"/>
        <end position="71"/>
    </location>
</feature>
<dbReference type="EMBL" id="NBWC01000049">
    <property type="protein sequence ID" value="ORL58716.1"/>
    <property type="molecule type" value="Genomic_DNA"/>
</dbReference>
<sequence length="71" mass="7757">MTQTWTVVRFPNGSWSYGGKPTDPDYENSEVFRIQAETSKAAIKAAQSKRAAAIAKAKRQAAKQPTAEQGE</sequence>
<reference evidence="2 4" key="1">
    <citation type="submission" date="2017-04" db="EMBL/GenBank/DDBJ databases">
        <title>Presence of VIM-2 positive Pseudomonas species in chickens and their surrounding environment.</title>
        <authorList>
            <person name="Zhang R."/>
        </authorList>
    </citation>
    <scope>NUCLEOTIDE SEQUENCE [LARGE SCALE GENOMIC DNA]</scope>
    <source>
        <strain evidence="2 4">DZ-C18</strain>
    </source>
</reference>
<dbReference type="Proteomes" id="UP000193675">
    <property type="component" value="Unassembled WGS sequence"/>
</dbReference>
<protein>
    <recommendedName>
        <fullName evidence="6">DUF2188 domain-containing protein</fullName>
    </recommendedName>
</protein>
<accession>A0A1X0ZN31</accession>
<dbReference type="EMBL" id="CP061724">
    <property type="protein sequence ID" value="QOD01401.1"/>
    <property type="molecule type" value="Genomic_DNA"/>
</dbReference>
<evidence type="ECO:0000313" key="4">
    <source>
        <dbReference type="Proteomes" id="UP000193675"/>
    </source>
</evidence>
<geneLocation type="plasmid" evidence="3 5">
    <name>pZXPA-20-602k</name>
</geneLocation>
<evidence type="ECO:0000313" key="5">
    <source>
        <dbReference type="Proteomes" id="UP000516786"/>
    </source>
</evidence>
<organism evidence="2 4">
    <name type="scientific">Pseudomonas putida</name>
    <name type="common">Arthrobacter siderocapsulatus</name>
    <dbReference type="NCBI Taxonomy" id="303"/>
    <lineage>
        <taxon>Bacteria</taxon>
        <taxon>Pseudomonadati</taxon>
        <taxon>Pseudomonadota</taxon>
        <taxon>Gammaproteobacteria</taxon>
        <taxon>Pseudomonadales</taxon>
        <taxon>Pseudomonadaceae</taxon>
        <taxon>Pseudomonas</taxon>
    </lineage>
</organism>
<proteinExistence type="predicted"/>
<reference evidence="3 5" key="2">
    <citation type="submission" date="2020-09" db="EMBL/GenBank/DDBJ databases">
        <title>Co-existence of a novel multidrug-resistance efflux pump with carbapenem resistance gene blaVIM-2 in one megaplasmid in Pseudomonas putida.</title>
        <authorList>
            <person name="Peng K."/>
            <person name="Li R."/>
        </authorList>
    </citation>
    <scope>NUCLEOTIDE SEQUENCE [LARGE SCALE GENOMIC DNA]</scope>
    <source>
        <strain evidence="3 5">ZXPA-20</strain>
        <plasmid evidence="3 5">pZXPA-20-602k</plasmid>
    </source>
</reference>
<dbReference type="OrthoDB" id="9156931at2"/>
<evidence type="ECO:0000313" key="2">
    <source>
        <dbReference type="EMBL" id="ORL58716.1"/>
    </source>
</evidence>
<dbReference type="Proteomes" id="UP000516786">
    <property type="component" value="Plasmid pZXPA-20-602k"/>
</dbReference>
<keyword evidence="3" id="KW-0614">Plasmid</keyword>
<dbReference type="RefSeq" id="WP_084851843.1">
    <property type="nucleotide sequence ID" value="NZ_CP061724.1"/>
</dbReference>
<gene>
    <name evidence="2" type="ORF">B7H17_24605</name>
    <name evidence="3" type="ORF">ID616_32955</name>
</gene>
<name>A0A1X0ZN31_PSEPU</name>
<dbReference type="AlphaFoldDB" id="A0A1X0ZN31"/>